<organism evidence="1 2">
    <name type="scientific">Armillaria gallica</name>
    <name type="common">Bulbous honey fungus</name>
    <name type="synonym">Armillaria bulbosa</name>
    <dbReference type="NCBI Taxonomy" id="47427"/>
    <lineage>
        <taxon>Eukaryota</taxon>
        <taxon>Fungi</taxon>
        <taxon>Dikarya</taxon>
        <taxon>Basidiomycota</taxon>
        <taxon>Agaricomycotina</taxon>
        <taxon>Agaricomycetes</taxon>
        <taxon>Agaricomycetidae</taxon>
        <taxon>Agaricales</taxon>
        <taxon>Marasmiineae</taxon>
        <taxon>Physalacriaceae</taxon>
        <taxon>Armillaria</taxon>
    </lineage>
</organism>
<dbReference type="InParanoid" id="A0A2H3CUN8"/>
<protein>
    <submittedName>
        <fullName evidence="1">Uncharacterized protein</fullName>
    </submittedName>
</protein>
<keyword evidence="2" id="KW-1185">Reference proteome</keyword>
<reference evidence="2" key="1">
    <citation type="journal article" date="2017" name="Nat. Ecol. Evol.">
        <title>Genome expansion and lineage-specific genetic innovations in the forest pathogenic fungi Armillaria.</title>
        <authorList>
            <person name="Sipos G."/>
            <person name="Prasanna A.N."/>
            <person name="Walter M.C."/>
            <person name="O'Connor E."/>
            <person name="Balint B."/>
            <person name="Krizsan K."/>
            <person name="Kiss B."/>
            <person name="Hess J."/>
            <person name="Varga T."/>
            <person name="Slot J."/>
            <person name="Riley R."/>
            <person name="Boka B."/>
            <person name="Rigling D."/>
            <person name="Barry K."/>
            <person name="Lee J."/>
            <person name="Mihaltcheva S."/>
            <person name="LaButti K."/>
            <person name="Lipzen A."/>
            <person name="Waldron R."/>
            <person name="Moloney N.M."/>
            <person name="Sperisen C."/>
            <person name="Kredics L."/>
            <person name="Vagvoelgyi C."/>
            <person name="Patrignani A."/>
            <person name="Fitzpatrick D."/>
            <person name="Nagy I."/>
            <person name="Doyle S."/>
            <person name="Anderson J.B."/>
            <person name="Grigoriev I.V."/>
            <person name="Gueldener U."/>
            <person name="Muensterkoetter M."/>
            <person name="Nagy L.G."/>
        </authorList>
    </citation>
    <scope>NUCLEOTIDE SEQUENCE [LARGE SCALE GENOMIC DNA]</scope>
    <source>
        <strain evidence="2">Ar21-2</strain>
    </source>
</reference>
<sequence>MPPWSNVSLLSKQRRCVRQYGQQERVMSNDMSTSYSPVTPSVHSIRTTSVSRFDQHHSSLPISSLCLFTGGFRTFPSTKPLKLMVVLSFQPSRL</sequence>
<dbReference type="OrthoDB" id="10554619at2759"/>
<evidence type="ECO:0000313" key="2">
    <source>
        <dbReference type="Proteomes" id="UP000217790"/>
    </source>
</evidence>
<proteinExistence type="predicted"/>
<dbReference type="AlphaFoldDB" id="A0A2H3CUN8"/>
<dbReference type="Proteomes" id="UP000217790">
    <property type="component" value="Unassembled WGS sequence"/>
</dbReference>
<dbReference type="EMBL" id="KZ293693">
    <property type="protein sequence ID" value="PBK85164.1"/>
    <property type="molecule type" value="Genomic_DNA"/>
</dbReference>
<name>A0A2H3CUN8_ARMGA</name>
<accession>A0A2H3CUN8</accession>
<evidence type="ECO:0000313" key="1">
    <source>
        <dbReference type="EMBL" id="PBK85164.1"/>
    </source>
</evidence>
<gene>
    <name evidence="1" type="ORF">ARMGADRAFT_1169740</name>
</gene>